<gene>
    <name evidence="7" type="ORF">OMW55_04235</name>
</gene>
<dbReference type="Proteomes" id="UP001526246">
    <property type="component" value="Unassembled WGS sequence"/>
</dbReference>
<feature type="transmembrane region" description="Helical" evidence="5">
    <location>
        <begin position="34"/>
        <end position="53"/>
    </location>
</feature>
<dbReference type="InterPro" id="IPR007452">
    <property type="entry name" value="TamB_C"/>
</dbReference>
<dbReference type="PANTHER" id="PTHR36985:SF1">
    <property type="entry name" value="TRANSLOCATION AND ASSEMBLY MODULE SUBUNIT TAMB"/>
    <property type="match status" value="1"/>
</dbReference>
<protein>
    <submittedName>
        <fullName evidence="7">Translocation/assembly module TamB domain-containing protein</fullName>
    </submittedName>
</protein>
<dbReference type="EMBL" id="JAPDOB010000001">
    <property type="protein sequence ID" value="MCW3797012.1"/>
    <property type="molecule type" value="Genomic_DNA"/>
</dbReference>
<comment type="caution">
    <text evidence="7">The sequence shown here is derived from an EMBL/GenBank/DDBJ whole genome shotgun (WGS) entry which is preliminary data.</text>
</comment>
<evidence type="ECO:0000256" key="5">
    <source>
        <dbReference type="SAM" id="Phobius"/>
    </source>
</evidence>
<reference evidence="7 8" key="1">
    <citation type="submission" date="2022-10" db="EMBL/GenBank/DDBJ databases">
        <title>Sphingomonas sp.</title>
        <authorList>
            <person name="Jin C."/>
        </authorList>
    </citation>
    <scope>NUCLEOTIDE SEQUENCE [LARGE SCALE GENOMIC DNA]</scope>
    <source>
        <strain evidence="7 8">BN140010</strain>
    </source>
</reference>
<evidence type="ECO:0000259" key="6">
    <source>
        <dbReference type="Pfam" id="PF04357"/>
    </source>
</evidence>
<feature type="domain" description="Translocation and assembly module TamB C-terminal" evidence="6">
    <location>
        <begin position="1062"/>
        <end position="1413"/>
    </location>
</feature>
<evidence type="ECO:0000256" key="3">
    <source>
        <dbReference type="ARBA" id="ARBA00022989"/>
    </source>
</evidence>
<evidence type="ECO:0000256" key="4">
    <source>
        <dbReference type="ARBA" id="ARBA00023136"/>
    </source>
</evidence>
<evidence type="ECO:0000256" key="1">
    <source>
        <dbReference type="ARBA" id="ARBA00004167"/>
    </source>
</evidence>
<dbReference type="Pfam" id="PF04357">
    <property type="entry name" value="TamB"/>
    <property type="match status" value="1"/>
</dbReference>
<name>A0ABT3JD65_9SPHN</name>
<keyword evidence="4 5" id="KW-0472">Membrane</keyword>
<dbReference type="RefSeq" id="WP_264881070.1">
    <property type="nucleotide sequence ID" value="NZ_JAPDOB010000001.1"/>
</dbReference>
<accession>A0ABT3JD65</accession>
<evidence type="ECO:0000313" key="8">
    <source>
        <dbReference type="Proteomes" id="UP001526246"/>
    </source>
</evidence>
<proteinExistence type="predicted"/>
<keyword evidence="3 5" id="KW-1133">Transmembrane helix</keyword>
<sequence>MSDVAAQPGAVPTYGNETVVVRHRVSWPARIAKWLLGLVVGLVLLAGLLVVGIDTDPGRRFVAERLERLEFANGMKIGVGRIDGSLYGAMTIQRLTLSDPTGVFFSAPVVRVDWRPFDYLDNHLNLRSLLAPTATLARLPEFRATPPSDGPLLPDLDIDIGRLRIDRLVIERPVTGERRVGFIEGRARIADRRAQVALEAAAIGGAGRAGGDRLVLRLDAVPDDNRLSLDGFLSAPANGVVARLTGLAAPVRARLAGSGDWQSWDGRLLADLDNAPFARLALRARNGTFGVRGPTRVARLVEGPSAALLGPITNLALQSTWENRRADLNGRIWSDAFTLVGNGAADLGRNSFDDLRLNFALLKPQTLAPNLAGRDLRALVTLNGALRRPTVDYRLTATTLAFNDLGLQGLEASGVARFDRDHLTVPVAARARAITGLDTAAGGTITNVRLNGDLAVSWPRIVSDNIRIRSDRIDAKAIILADVGSGLYTGALEGRVNDYRIDSLGIFNIDTNADVKTLPNGGYSLIGRVRAQSTRLFNDGVRSFLGGNLVASSDVAYGTDGVIRFSRLRLNAPQLRVTDGRGSYSPDGRIDLRAAGVSRQYGRIGVQVAGTVSSPRAIVTAARPGFGLGIAGLRAEIRSVGDAYAVLARGRSGYGDFTAEVAVQTATGPLTLDIRRATLAGITVDGRVRQTAAGPFAGQLNARGQGLGGVVRLAAAGRFQQALINLRAHDATLPPPASIAVGAAIADARVTLYDQPEIIADAQLARARFGSTEIAALRTVINYRGGRGFARGLAEGTSGVPFRVAFNSELQPDLWRAALRGRINGVDVRTESPARIVPRNDTYELLPTRLVFDRGSMRLAGSYGRELRLQSRIDGVDMTLLNLFAPGLGIGGRATGSIDFVQAGGAFPRLDASLAVRNFSRTTAASVSRPLDVNLVASLAPGTGTLNAVMRTRGTVVGRVQAAVQPLGSGSWTARIAGAPLRGGIRYIGPADALFSLAGLADQSLAGPLGVAADFGGRVERPTLQGVVRGRSLTYANATYGTRLTNLAVQGRFTGERLQIDRLTAQAGSGTVNGSGHVSLAAANGYPANFDLVLNNARLADSDALRVTATGNVRLIKAANQSPVLTGTVRLPVTRYRVIRQGSAEVPELTGVRFKPPRGRPTVSGDAPAQSAAGFGNVRLDLTILAPGQLFVSGMGLESEWRADLRVTGTSQAPRIAGNIDLVRGTLGFAGRSFELQEGRIRFAGGGTGDATIALAAAETIEDVEVTVNVAGAALDPRVTFSSSPGLPQDEIVSRILFGNSVGQLSALQAVQLAASLNTLRGSGGGLNPLGKLRQVAGFDRLRILGPDETSGRGTALAAGKYIGDDIYLEVVTDARGFTATQLEVTLSRSLSILSQAGGSNSTNVNVRYRKTY</sequence>
<evidence type="ECO:0000313" key="7">
    <source>
        <dbReference type="EMBL" id="MCW3797012.1"/>
    </source>
</evidence>
<comment type="subcellular location">
    <subcellularLocation>
        <location evidence="1">Membrane</location>
        <topology evidence="1">Single-pass membrane protein</topology>
    </subcellularLocation>
</comment>
<evidence type="ECO:0000256" key="2">
    <source>
        <dbReference type="ARBA" id="ARBA00022692"/>
    </source>
</evidence>
<keyword evidence="2 5" id="KW-0812">Transmembrane</keyword>
<keyword evidence="8" id="KW-1185">Reference proteome</keyword>
<organism evidence="7 8">
    <name type="scientific">Sphingomonas arvum</name>
    <dbReference type="NCBI Taxonomy" id="2992113"/>
    <lineage>
        <taxon>Bacteria</taxon>
        <taxon>Pseudomonadati</taxon>
        <taxon>Pseudomonadota</taxon>
        <taxon>Alphaproteobacteria</taxon>
        <taxon>Sphingomonadales</taxon>
        <taxon>Sphingomonadaceae</taxon>
        <taxon>Sphingomonas</taxon>
    </lineage>
</organism>
<dbReference type="PANTHER" id="PTHR36985">
    <property type="entry name" value="TRANSLOCATION AND ASSEMBLY MODULE SUBUNIT TAMB"/>
    <property type="match status" value="1"/>
</dbReference>